<proteinExistence type="predicted"/>
<sequence length="220" mass="24182">MNYMRLVSGCVVLVGILCLNAGSVHTALAQDIVVSSANSSGVRLSTQEQANVDQAQRWINGLTTLKAKFQQIAPDGKRSTGTVWIKRPGRIRFEYNKPSQLLLVANDGKMVFHDGEVDQTTTIPLDQSPLGLLLKPELSFTGDVTITNYMPINNGLFQITVVRTASPSDGSLTLFFNENPMMLRAWRVIDAQGQSTQVDLYDLKLGVSVSNKLFKMDFGD</sequence>
<comment type="caution">
    <text evidence="3">The sequence shown here is derived from an EMBL/GenBank/DDBJ whole genome shotgun (WGS) entry which is preliminary data.</text>
</comment>
<keyword evidence="3" id="KW-0449">Lipoprotein</keyword>
<feature type="signal peptide" evidence="2">
    <location>
        <begin position="1"/>
        <end position="29"/>
    </location>
</feature>
<dbReference type="InterPro" id="IPR004564">
    <property type="entry name" value="OM_lipoprot_carrier_LolA-like"/>
</dbReference>
<organism evidence="3 4">
    <name type="scientific">Commensalibacter oyaizuii</name>
    <dbReference type="NCBI Taxonomy" id="3043873"/>
    <lineage>
        <taxon>Bacteria</taxon>
        <taxon>Pseudomonadati</taxon>
        <taxon>Pseudomonadota</taxon>
        <taxon>Alphaproteobacteria</taxon>
        <taxon>Acetobacterales</taxon>
        <taxon>Acetobacteraceae</taxon>
    </lineage>
</organism>
<feature type="chain" id="PRO_5045764901" evidence="2">
    <location>
        <begin position="30"/>
        <end position="220"/>
    </location>
</feature>
<dbReference type="SUPFAM" id="SSF89392">
    <property type="entry name" value="Prokaryotic lipoproteins and lipoprotein localization factors"/>
    <property type="match status" value="1"/>
</dbReference>
<dbReference type="PANTHER" id="PTHR35869">
    <property type="entry name" value="OUTER-MEMBRANE LIPOPROTEIN CARRIER PROTEIN"/>
    <property type="match status" value="1"/>
</dbReference>
<evidence type="ECO:0000256" key="2">
    <source>
        <dbReference type="SAM" id="SignalP"/>
    </source>
</evidence>
<dbReference type="InterPro" id="IPR029046">
    <property type="entry name" value="LolA/LolB/LppX"/>
</dbReference>
<dbReference type="Gene3D" id="2.50.20.10">
    <property type="entry name" value="Lipoprotein localisation LolA/LolB/LppX"/>
    <property type="match status" value="1"/>
</dbReference>
<evidence type="ECO:0000256" key="1">
    <source>
        <dbReference type="ARBA" id="ARBA00022729"/>
    </source>
</evidence>
<name>A0ABT6Q2A6_9PROT</name>
<dbReference type="RefSeq" id="WP_281448354.1">
    <property type="nucleotide sequence ID" value="NZ_JASBAO010000001.1"/>
</dbReference>
<accession>A0ABT6Q2A6</accession>
<keyword evidence="4" id="KW-1185">Reference proteome</keyword>
<dbReference type="PANTHER" id="PTHR35869:SF1">
    <property type="entry name" value="OUTER-MEMBRANE LIPOPROTEIN CARRIER PROTEIN"/>
    <property type="match status" value="1"/>
</dbReference>
<dbReference type="CDD" id="cd16325">
    <property type="entry name" value="LolA"/>
    <property type="match status" value="1"/>
</dbReference>
<dbReference type="EMBL" id="JASBAO010000001">
    <property type="protein sequence ID" value="MDI2091258.1"/>
    <property type="molecule type" value="Genomic_DNA"/>
</dbReference>
<keyword evidence="1 2" id="KW-0732">Signal</keyword>
<protein>
    <submittedName>
        <fullName evidence="3">Outer membrane lipoprotein carrier protein LolA</fullName>
    </submittedName>
</protein>
<evidence type="ECO:0000313" key="3">
    <source>
        <dbReference type="EMBL" id="MDI2091258.1"/>
    </source>
</evidence>
<dbReference type="Proteomes" id="UP001431634">
    <property type="component" value="Unassembled WGS sequence"/>
</dbReference>
<gene>
    <name evidence="3" type="ORF">QJV27_07730</name>
</gene>
<evidence type="ECO:0000313" key="4">
    <source>
        <dbReference type="Proteomes" id="UP001431634"/>
    </source>
</evidence>
<reference evidence="3" key="1">
    <citation type="submission" date="2023-05" db="EMBL/GenBank/DDBJ databases">
        <title>Whole genome sequence of Commensalibacter sp.</title>
        <authorList>
            <person name="Charoenyingcharoen P."/>
            <person name="Yukphan P."/>
        </authorList>
    </citation>
    <scope>NUCLEOTIDE SEQUENCE</scope>
    <source>
        <strain evidence="3">TBRC 16381</strain>
    </source>
</reference>
<dbReference type="Pfam" id="PF03548">
    <property type="entry name" value="LolA"/>
    <property type="match status" value="1"/>
</dbReference>